<keyword evidence="2" id="KW-1185">Reference proteome</keyword>
<dbReference type="EMBL" id="CP041637">
    <property type="protein sequence ID" value="QDO93963.1"/>
    <property type="molecule type" value="Genomic_DNA"/>
</dbReference>
<name>A0A516GR39_9FLAO</name>
<dbReference type="AlphaFoldDB" id="A0A516GR39"/>
<protein>
    <submittedName>
        <fullName evidence="1">Uncharacterized protein</fullName>
    </submittedName>
</protein>
<dbReference type="OrthoDB" id="1452535at2"/>
<proteinExistence type="predicted"/>
<accession>A0A516GR39</accession>
<organism evidence="1 2">
    <name type="scientific">Formosa sediminum</name>
    <dbReference type="NCBI Taxonomy" id="2594004"/>
    <lineage>
        <taxon>Bacteria</taxon>
        <taxon>Pseudomonadati</taxon>
        <taxon>Bacteroidota</taxon>
        <taxon>Flavobacteriia</taxon>
        <taxon>Flavobacteriales</taxon>
        <taxon>Flavobacteriaceae</taxon>
        <taxon>Formosa</taxon>
    </lineage>
</organism>
<evidence type="ECO:0000313" key="1">
    <source>
        <dbReference type="EMBL" id="QDO93963.1"/>
    </source>
</evidence>
<dbReference type="KEGG" id="fop:FNB79_08185"/>
<dbReference type="RefSeq" id="WP_143380852.1">
    <property type="nucleotide sequence ID" value="NZ_CP041637.1"/>
</dbReference>
<gene>
    <name evidence="1" type="ORF">FNB79_08185</name>
</gene>
<reference evidence="1 2" key="1">
    <citation type="submission" date="2019-07" db="EMBL/GenBank/DDBJ databases">
        <title>Genome sequencing for Formosa sp. PS13.</title>
        <authorList>
            <person name="Park S.-J."/>
        </authorList>
    </citation>
    <scope>NUCLEOTIDE SEQUENCE [LARGE SCALE GENOMIC DNA]</scope>
    <source>
        <strain evidence="1 2">PS13</strain>
    </source>
</reference>
<sequence length="112" mass="12582">MTKFLIITEASLYICLKLVNAMNYNNLMFFVIAFCFASLKLSAQTIDTVQITPLTTTVIDVKPSDLNLTHVKDDNKVLIITNRHRDLINTIVNSKIKCAIDLFTIVITSEAC</sequence>
<dbReference type="Proteomes" id="UP000319209">
    <property type="component" value="Chromosome"/>
</dbReference>
<evidence type="ECO:0000313" key="2">
    <source>
        <dbReference type="Proteomes" id="UP000319209"/>
    </source>
</evidence>